<dbReference type="Gene3D" id="3.10.129.10">
    <property type="entry name" value="Hotdog Thioesterase"/>
    <property type="match status" value="1"/>
</dbReference>
<dbReference type="RefSeq" id="WP_091533176.1">
    <property type="nucleotide sequence ID" value="NZ_FOOC01000005.1"/>
</dbReference>
<accession>A0A1I2J419</accession>
<dbReference type="Proteomes" id="UP000199771">
    <property type="component" value="Unassembled WGS sequence"/>
</dbReference>
<dbReference type="InterPro" id="IPR029069">
    <property type="entry name" value="HotDog_dom_sf"/>
</dbReference>
<organism evidence="1 2">
    <name type="scientific">Fontimonas thermophila</name>
    <dbReference type="NCBI Taxonomy" id="1076937"/>
    <lineage>
        <taxon>Bacteria</taxon>
        <taxon>Pseudomonadati</taxon>
        <taxon>Pseudomonadota</taxon>
        <taxon>Gammaproteobacteria</taxon>
        <taxon>Nevskiales</taxon>
        <taxon>Nevskiaceae</taxon>
        <taxon>Fontimonas</taxon>
    </lineage>
</organism>
<keyword evidence="2" id="KW-1185">Reference proteome</keyword>
<dbReference type="STRING" id="1076937.SAMN04488120_10594"/>
<gene>
    <name evidence="1" type="ORF">SAMN04488120_10594</name>
</gene>
<reference evidence="1 2" key="1">
    <citation type="submission" date="2016-10" db="EMBL/GenBank/DDBJ databases">
        <authorList>
            <person name="de Groot N.N."/>
        </authorList>
    </citation>
    <scope>NUCLEOTIDE SEQUENCE [LARGE SCALE GENOMIC DNA]</scope>
    <source>
        <strain evidence="1 2">DSM 23609</strain>
    </source>
</reference>
<proteinExistence type="predicted"/>
<protein>
    <recommendedName>
        <fullName evidence="3">Thioesterase-like superfamily protein</fullName>
    </recommendedName>
</protein>
<sequence>MNVIIDPRYCGPPSSGNGGYTGGVLAQHLDGHPDGAVEVTLKAPPPLGVILRIDRAETGVHLLREDGQLIAQARPATLELAVPPAPDFDAATAVAQRYAGLHAHDYPTCFVCGPQRAQGDGLRIFSGSWRDGIVAAPWQPDAALVAPDDTIPLSILWAAIDCAGYWAAVGSQQMRPVMLLGRMTARFDGRVGVGERCVVIGWPLGVEGRKHHTGTALFGSDGRCVGYSRQTWIAREPAI</sequence>
<evidence type="ECO:0000313" key="2">
    <source>
        <dbReference type="Proteomes" id="UP000199771"/>
    </source>
</evidence>
<dbReference type="EMBL" id="FOOC01000005">
    <property type="protein sequence ID" value="SFF47987.1"/>
    <property type="molecule type" value="Genomic_DNA"/>
</dbReference>
<name>A0A1I2J419_9GAMM</name>
<dbReference type="AlphaFoldDB" id="A0A1I2J419"/>
<dbReference type="SUPFAM" id="SSF54637">
    <property type="entry name" value="Thioesterase/thiol ester dehydrase-isomerase"/>
    <property type="match status" value="1"/>
</dbReference>
<evidence type="ECO:0000313" key="1">
    <source>
        <dbReference type="EMBL" id="SFF47987.1"/>
    </source>
</evidence>
<evidence type="ECO:0008006" key="3">
    <source>
        <dbReference type="Google" id="ProtNLM"/>
    </source>
</evidence>
<dbReference type="OrthoDB" id="5495835at2"/>